<dbReference type="AlphaFoldDB" id="A0A482VKX3"/>
<dbReference type="SUPFAM" id="SSF56994">
    <property type="entry name" value="Insulin-like"/>
    <property type="match status" value="1"/>
</dbReference>
<feature type="domain" description="Insulin-like" evidence="5">
    <location>
        <begin position="28"/>
        <end position="79"/>
    </location>
</feature>
<dbReference type="Gene3D" id="1.10.100.10">
    <property type="entry name" value="Insulin-like"/>
    <property type="match status" value="1"/>
</dbReference>
<feature type="chain" id="PRO_5019778718" evidence="4">
    <location>
        <begin position="23"/>
        <end position="190"/>
    </location>
</feature>
<dbReference type="EMBL" id="QDEB01087783">
    <property type="protein sequence ID" value="RZC33561.1"/>
    <property type="molecule type" value="Genomic_DNA"/>
</dbReference>
<keyword evidence="7" id="KW-1185">Reference proteome</keyword>
<proteinExistence type="predicted"/>
<feature type="region of interest" description="Disordered" evidence="3">
    <location>
        <begin position="163"/>
        <end position="190"/>
    </location>
</feature>
<dbReference type="Proteomes" id="UP000292052">
    <property type="component" value="Unassembled WGS sequence"/>
</dbReference>
<evidence type="ECO:0000256" key="4">
    <source>
        <dbReference type="SAM" id="SignalP"/>
    </source>
</evidence>
<dbReference type="SMART" id="SM00078">
    <property type="entry name" value="IlGF"/>
    <property type="match status" value="1"/>
</dbReference>
<reference evidence="6 7" key="1">
    <citation type="submission" date="2017-03" db="EMBL/GenBank/DDBJ databases">
        <title>Genome of the blue death feigning beetle - Asbolus verrucosus.</title>
        <authorList>
            <person name="Rider S.D."/>
        </authorList>
    </citation>
    <scope>NUCLEOTIDE SEQUENCE [LARGE SCALE GENOMIC DNA]</scope>
    <source>
        <strain evidence="6">Butters</strain>
        <tissue evidence="6">Head and leg muscle</tissue>
    </source>
</reference>
<keyword evidence="1" id="KW-0165">Cleavage on pair of basic residues</keyword>
<gene>
    <name evidence="6" type="ORF">BDFB_009190</name>
</gene>
<keyword evidence="2 4" id="KW-0732">Signal</keyword>
<dbReference type="CDD" id="cd00101">
    <property type="entry name" value="IlGF_like"/>
    <property type="match status" value="1"/>
</dbReference>
<name>A0A482VKX3_ASBVE</name>
<evidence type="ECO:0000256" key="2">
    <source>
        <dbReference type="ARBA" id="ARBA00022729"/>
    </source>
</evidence>
<feature type="signal peptide" evidence="4">
    <location>
        <begin position="1"/>
        <end position="22"/>
    </location>
</feature>
<protein>
    <submittedName>
        <fullName evidence="6">Insulin domain containing protein</fullName>
    </submittedName>
</protein>
<dbReference type="GO" id="GO:0005576">
    <property type="term" value="C:extracellular region"/>
    <property type="evidence" value="ECO:0007669"/>
    <property type="project" value="InterPro"/>
</dbReference>
<dbReference type="OrthoDB" id="6707841at2759"/>
<comment type="caution">
    <text evidence="6">The sequence shown here is derived from an EMBL/GenBank/DDBJ whole genome shotgun (WGS) entry which is preliminary data.</text>
</comment>
<sequence length="190" mass="22156">MNVPRTWIKIIYLISLIAQIYSNIDSKEHFCGKKLVKTLTELCSIYNNPSFGRNRFRRQIVQECCRSQCSRRYLVQYYCLEANRYTDDKYSWSFNFNEFHFSSSILNLLKTNPENSNKSGFDKDTKNYQADNIRTVAAEEKNSLTVGISQSDGKKTLVLKPKTVHSLSSSHNKTTRGKRNCKCRKRRAKV</sequence>
<evidence type="ECO:0000256" key="1">
    <source>
        <dbReference type="ARBA" id="ARBA00022685"/>
    </source>
</evidence>
<dbReference type="GO" id="GO:0005179">
    <property type="term" value="F:hormone activity"/>
    <property type="evidence" value="ECO:0007669"/>
    <property type="project" value="InterPro"/>
</dbReference>
<evidence type="ECO:0000256" key="3">
    <source>
        <dbReference type="SAM" id="MobiDB-lite"/>
    </source>
</evidence>
<dbReference type="InterPro" id="IPR016179">
    <property type="entry name" value="Insulin-like"/>
</dbReference>
<evidence type="ECO:0000313" key="6">
    <source>
        <dbReference type="EMBL" id="RZC33561.1"/>
    </source>
</evidence>
<dbReference type="InterPro" id="IPR036438">
    <property type="entry name" value="Insulin-like_sf"/>
</dbReference>
<evidence type="ECO:0000259" key="5">
    <source>
        <dbReference type="SMART" id="SM00078"/>
    </source>
</evidence>
<evidence type="ECO:0000313" key="7">
    <source>
        <dbReference type="Proteomes" id="UP000292052"/>
    </source>
</evidence>
<feature type="compositionally biased region" description="Basic residues" evidence="3">
    <location>
        <begin position="173"/>
        <end position="190"/>
    </location>
</feature>
<accession>A0A482VKX3</accession>
<organism evidence="6 7">
    <name type="scientific">Asbolus verrucosus</name>
    <name type="common">Desert ironclad beetle</name>
    <dbReference type="NCBI Taxonomy" id="1661398"/>
    <lineage>
        <taxon>Eukaryota</taxon>
        <taxon>Metazoa</taxon>
        <taxon>Ecdysozoa</taxon>
        <taxon>Arthropoda</taxon>
        <taxon>Hexapoda</taxon>
        <taxon>Insecta</taxon>
        <taxon>Pterygota</taxon>
        <taxon>Neoptera</taxon>
        <taxon>Endopterygota</taxon>
        <taxon>Coleoptera</taxon>
        <taxon>Polyphaga</taxon>
        <taxon>Cucujiformia</taxon>
        <taxon>Tenebrionidae</taxon>
        <taxon>Pimeliinae</taxon>
        <taxon>Asbolus</taxon>
    </lineage>
</organism>